<dbReference type="EMBL" id="JAJSOW010000106">
    <property type="protein sequence ID" value="KAI9160916.1"/>
    <property type="molecule type" value="Genomic_DNA"/>
</dbReference>
<accession>A0AAD5NIZ8</accession>
<sequence>MNVGKEVLMSEEFTRENIDANPIRVPHIKEEDCHKQSGMFSNISGPGTPSKSRQSEPVNELYSVDLLMSGVKDGSSVVKRKGYVEKNNGASHVRGFYPDLGGLYGAPELSLSEGSDSTVDSKGQNQTEGLGGGNRVSELQKNLLVEMAVLGNELGEEWKNNNEIEISANRSSLADRKP</sequence>
<feature type="compositionally biased region" description="Polar residues" evidence="1">
    <location>
        <begin position="112"/>
        <end position="128"/>
    </location>
</feature>
<feature type="region of interest" description="Disordered" evidence="1">
    <location>
        <begin position="37"/>
        <end position="57"/>
    </location>
</feature>
<proteinExistence type="predicted"/>
<comment type="caution">
    <text evidence="2">The sequence shown here is derived from an EMBL/GenBank/DDBJ whole genome shotgun (WGS) entry which is preliminary data.</text>
</comment>
<organism evidence="2 3">
    <name type="scientific">Acer negundo</name>
    <name type="common">Box elder</name>
    <dbReference type="NCBI Taxonomy" id="4023"/>
    <lineage>
        <taxon>Eukaryota</taxon>
        <taxon>Viridiplantae</taxon>
        <taxon>Streptophyta</taxon>
        <taxon>Embryophyta</taxon>
        <taxon>Tracheophyta</taxon>
        <taxon>Spermatophyta</taxon>
        <taxon>Magnoliopsida</taxon>
        <taxon>eudicotyledons</taxon>
        <taxon>Gunneridae</taxon>
        <taxon>Pentapetalae</taxon>
        <taxon>rosids</taxon>
        <taxon>malvids</taxon>
        <taxon>Sapindales</taxon>
        <taxon>Sapindaceae</taxon>
        <taxon>Hippocastanoideae</taxon>
        <taxon>Acereae</taxon>
        <taxon>Acer</taxon>
    </lineage>
</organism>
<reference evidence="2" key="2">
    <citation type="submission" date="2023-02" db="EMBL/GenBank/DDBJ databases">
        <authorList>
            <person name="Swenson N.G."/>
            <person name="Wegrzyn J.L."/>
            <person name="Mcevoy S.L."/>
        </authorList>
    </citation>
    <scope>NUCLEOTIDE SEQUENCE</scope>
    <source>
        <strain evidence="2">91603</strain>
        <tissue evidence="2">Leaf</tissue>
    </source>
</reference>
<name>A0AAD5NIZ8_ACENE</name>
<evidence type="ECO:0000256" key="1">
    <source>
        <dbReference type="SAM" id="MobiDB-lite"/>
    </source>
</evidence>
<gene>
    <name evidence="2" type="ORF">LWI28_012784</name>
</gene>
<protein>
    <submittedName>
        <fullName evidence="2">Uncharacterized protein</fullName>
    </submittedName>
</protein>
<dbReference type="AlphaFoldDB" id="A0AAD5NIZ8"/>
<evidence type="ECO:0000313" key="3">
    <source>
        <dbReference type="Proteomes" id="UP001064489"/>
    </source>
</evidence>
<reference evidence="2" key="1">
    <citation type="journal article" date="2022" name="Plant J.">
        <title>Strategies of tolerance reflected in two North American maple genomes.</title>
        <authorList>
            <person name="McEvoy S.L."/>
            <person name="Sezen U.U."/>
            <person name="Trouern-Trend A."/>
            <person name="McMahon S.M."/>
            <person name="Schaberg P.G."/>
            <person name="Yang J."/>
            <person name="Wegrzyn J.L."/>
            <person name="Swenson N.G."/>
        </authorList>
    </citation>
    <scope>NUCLEOTIDE SEQUENCE</scope>
    <source>
        <strain evidence="2">91603</strain>
    </source>
</reference>
<keyword evidence="3" id="KW-1185">Reference proteome</keyword>
<evidence type="ECO:0000313" key="2">
    <source>
        <dbReference type="EMBL" id="KAI9160916.1"/>
    </source>
</evidence>
<feature type="compositionally biased region" description="Polar residues" evidence="1">
    <location>
        <begin position="38"/>
        <end position="57"/>
    </location>
</feature>
<feature type="region of interest" description="Disordered" evidence="1">
    <location>
        <begin position="107"/>
        <end position="134"/>
    </location>
</feature>
<dbReference type="Proteomes" id="UP001064489">
    <property type="component" value="Chromosome 2"/>
</dbReference>